<accession>A0AA88J7W1</accession>
<comment type="caution">
    <text evidence="1">The sequence shown here is derived from an EMBL/GenBank/DDBJ whole genome shotgun (WGS) entry which is preliminary data.</text>
</comment>
<evidence type="ECO:0000313" key="1">
    <source>
        <dbReference type="EMBL" id="GMN64565.1"/>
    </source>
</evidence>
<dbReference type="EMBL" id="BTGU01000186">
    <property type="protein sequence ID" value="GMN64565.1"/>
    <property type="molecule type" value="Genomic_DNA"/>
</dbReference>
<organism evidence="1 2">
    <name type="scientific">Ficus carica</name>
    <name type="common">Common fig</name>
    <dbReference type="NCBI Taxonomy" id="3494"/>
    <lineage>
        <taxon>Eukaryota</taxon>
        <taxon>Viridiplantae</taxon>
        <taxon>Streptophyta</taxon>
        <taxon>Embryophyta</taxon>
        <taxon>Tracheophyta</taxon>
        <taxon>Spermatophyta</taxon>
        <taxon>Magnoliopsida</taxon>
        <taxon>eudicotyledons</taxon>
        <taxon>Gunneridae</taxon>
        <taxon>Pentapetalae</taxon>
        <taxon>rosids</taxon>
        <taxon>fabids</taxon>
        <taxon>Rosales</taxon>
        <taxon>Moraceae</taxon>
        <taxon>Ficeae</taxon>
        <taxon>Ficus</taxon>
    </lineage>
</organism>
<protein>
    <submittedName>
        <fullName evidence="1">Uncharacterized protein</fullName>
    </submittedName>
</protein>
<sequence>MARSSNIGFMSIEEILTLGQYFNRFKKDKSSHHQSHPLIMQRENKDISAQLLNIKQNGLDIDIPATTIASTSVQLDTIKLVCDLSSKHQLYPSAVTSTISRSICEGFHNAINPTQ</sequence>
<name>A0AA88J7W1_FICCA</name>
<evidence type="ECO:0000313" key="2">
    <source>
        <dbReference type="Proteomes" id="UP001187192"/>
    </source>
</evidence>
<reference evidence="1" key="1">
    <citation type="submission" date="2023-07" db="EMBL/GenBank/DDBJ databases">
        <title>draft genome sequence of fig (Ficus carica).</title>
        <authorList>
            <person name="Takahashi T."/>
            <person name="Nishimura K."/>
        </authorList>
    </citation>
    <scope>NUCLEOTIDE SEQUENCE</scope>
</reference>
<gene>
    <name evidence="1" type="ORF">TIFTF001_033640</name>
</gene>
<dbReference type="Gramene" id="FCD_00037597-RA">
    <property type="protein sequence ID" value="FCD_00037597-RA:cds"/>
    <property type="gene ID" value="FCD_00037597"/>
</dbReference>
<dbReference type="Proteomes" id="UP001187192">
    <property type="component" value="Unassembled WGS sequence"/>
</dbReference>
<proteinExistence type="predicted"/>
<keyword evidence="2" id="KW-1185">Reference proteome</keyword>
<dbReference type="AlphaFoldDB" id="A0AA88J7W1"/>